<sequence>MNSELFFIYDSHCPWSYATTPLVKQLVAANPEMHLHLFHVAHYDGSDGVSHKVAKAVANQSTVKFGEDYLRGCEQPQDATVVANLMAWLMAKQPDIGLEVLEQIQDSHFQQGLMMTHPEDFEALIKRFKLSIPGKVFKDKLSKDAEYQLSDIAELQDIIQTTAFPALLVARDERIVLLNHNLYLTRPDKIVEAVTLEFT</sequence>
<dbReference type="EMBL" id="SWDB01000014">
    <property type="protein sequence ID" value="TKB45697.1"/>
    <property type="molecule type" value="Genomic_DNA"/>
</dbReference>
<keyword evidence="1" id="KW-0413">Isomerase</keyword>
<evidence type="ECO:0000313" key="1">
    <source>
        <dbReference type="EMBL" id="TKB45697.1"/>
    </source>
</evidence>
<accession>A0A4U1B5H5</accession>
<dbReference type="Proteomes" id="UP000307999">
    <property type="component" value="Unassembled WGS sequence"/>
</dbReference>
<gene>
    <name evidence="1" type="ORF">E8M12_07110</name>
</gene>
<keyword evidence="2" id="KW-1185">Reference proteome</keyword>
<dbReference type="InterPro" id="IPR036249">
    <property type="entry name" value="Thioredoxin-like_sf"/>
</dbReference>
<comment type="caution">
    <text evidence="1">The sequence shown here is derived from an EMBL/GenBank/DDBJ whole genome shotgun (WGS) entry which is preliminary data.</text>
</comment>
<dbReference type="GO" id="GO:0016853">
    <property type="term" value="F:isomerase activity"/>
    <property type="evidence" value="ECO:0007669"/>
    <property type="project" value="UniProtKB-KW"/>
</dbReference>
<dbReference type="AlphaFoldDB" id="A0A4U1B5H5"/>
<dbReference type="OrthoDB" id="9813770at2"/>
<dbReference type="RefSeq" id="WP_136735404.1">
    <property type="nucleotide sequence ID" value="NZ_SWDB01000014.1"/>
</dbReference>
<name>A0A4U1B5H5_9GAMM</name>
<protein>
    <submittedName>
        <fullName evidence="1">Protein-disulfide isomerase</fullName>
    </submittedName>
</protein>
<dbReference type="Gene3D" id="3.40.30.10">
    <property type="entry name" value="Glutaredoxin"/>
    <property type="match status" value="1"/>
</dbReference>
<organism evidence="1 2">
    <name type="scientific">Thalassotalea mangrovi</name>
    <dbReference type="NCBI Taxonomy" id="2572245"/>
    <lineage>
        <taxon>Bacteria</taxon>
        <taxon>Pseudomonadati</taxon>
        <taxon>Pseudomonadota</taxon>
        <taxon>Gammaproteobacteria</taxon>
        <taxon>Alteromonadales</taxon>
        <taxon>Colwelliaceae</taxon>
        <taxon>Thalassotalea</taxon>
    </lineage>
</organism>
<proteinExistence type="predicted"/>
<evidence type="ECO:0000313" key="2">
    <source>
        <dbReference type="Proteomes" id="UP000307999"/>
    </source>
</evidence>
<dbReference type="SUPFAM" id="SSF52833">
    <property type="entry name" value="Thioredoxin-like"/>
    <property type="match status" value="1"/>
</dbReference>
<reference evidence="1 2" key="1">
    <citation type="submission" date="2019-04" db="EMBL/GenBank/DDBJ databases">
        <title>Thalassotalea guangxiensis sp. nov., isolated from sediment of the coastal wetland.</title>
        <authorList>
            <person name="Zheng S."/>
            <person name="Zhang D."/>
        </authorList>
    </citation>
    <scope>NUCLEOTIDE SEQUENCE [LARGE SCALE GENOMIC DNA]</scope>
    <source>
        <strain evidence="1 2">ZS-4</strain>
    </source>
</reference>